<keyword evidence="1" id="KW-0808">Transferase</keyword>
<gene>
    <name evidence="1" type="ORF">C9J27_01815</name>
</gene>
<organism evidence="1 2">
    <name type="scientific">Photobacterium kishitanii</name>
    <dbReference type="NCBI Taxonomy" id="318456"/>
    <lineage>
        <taxon>Bacteria</taxon>
        <taxon>Pseudomonadati</taxon>
        <taxon>Pseudomonadota</taxon>
        <taxon>Gammaproteobacteria</taxon>
        <taxon>Vibrionales</taxon>
        <taxon>Vibrionaceae</taxon>
        <taxon>Photobacterium</taxon>
    </lineage>
</organism>
<dbReference type="AlphaFoldDB" id="A0A0B7JCE7"/>
<accession>A0A2T3KP08</accession>
<reference evidence="1 2" key="1">
    <citation type="submission" date="2018-01" db="EMBL/GenBank/DDBJ databases">
        <title>Whole genome sequencing of Histamine producing bacteria.</title>
        <authorList>
            <person name="Butler K."/>
        </authorList>
    </citation>
    <scope>NUCLEOTIDE SEQUENCE [LARGE SCALE GENOMIC DNA]</scope>
    <source>
        <strain evidence="1 2">FS-7.2</strain>
    </source>
</reference>
<proteinExistence type="predicted"/>
<accession>A0A0B7JCE7</accession>
<dbReference type="SUPFAM" id="SSF56112">
    <property type="entry name" value="Protein kinase-like (PK-like)"/>
    <property type="match status" value="1"/>
</dbReference>
<dbReference type="InterPro" id="IPR002575">
    <property type="entry name" value="Aminoglycoside_PTrfase"/>
</dbReference>
<name>A0A0B7JCE7_9GAMM</name>
<comment type="caution">
    <text evidence="1">The sequence shown here is derived from an EMBL/GenBank/DDBJ whole genome shotgun (WGS) entry which is preliminary data.</text>
</comment>
<dbReference type="Pfam" id="PF01636">
    <property type="entry name" value="APH"/>
    <property type="match status" value="1"/>
</dbReference>
<protein>
    <submittedName>
        <fullName evidence="1">Phosphotransferase</fullName>
    </submittedName>
</protein>
<sequence length="305" mass="35363">MDCCEKFDCDFLLTLPDTEFISASMLTGGLTNRCWKVVLFHPSINQTKEYVWRPFSAATQVFGIERQHEYQLLTMIYNTDLAPKPLQLFVDVDSAVERVTGLVVEWLPGTEATSRFSDTALCQLQAKVHQLPLPSWRLDVQQRAQHYWQHINTDHKTPLLTSIYTFFQHQSVPTAFDDCCCHFDLGRYNVILPLSTASLTDHAKIIDWEYAAAGDPSLDLAMTIIANELDPELAVSDYCDYRQLIEQGTHFNKYDWLQAVSGWLPWCQYLALLWYLVGYKIWHQPEYLQHASQLQQQLIEYINRS</sequence>
<dbReference type="Gene3D" id="3.30.200.20">
    <property type="entry name" value="Phosphorylase Kinase, domain 1"/>
    <property type="match status" value="1"/>
</dbReference>
<dbReference type="EMBL" id="PYNF01000001">
    <property type="protein sequence ID" value="PSV01823.1"/>
    <property type="molecule type" value="Genomic_DNA"/>
</dbReference>
<dbReference type="InterPro" id="IPR011009">
    <property type="entry name" value="Kinase-like_dom_sf"/>
</dbReference>
<evidence type="ECO:0000313" key="2">
    <source>
        <dbReference type="Proteomes" id="UP000241426"/>
    </source>
</evidence>
<dbReference type="Proteomes" id="UP000241426">
    <property type="component" value="Unassembled WGS sequence"/>
</dbReference>
<evidence type="ECO:0000313" key="1">
    <source>
        <dbReference type="EMBL" id="PSV01823.1"/>
    </source>
</evidence>
<dbReference type="eggNOG" id="COG0510">
    <property type="taxonomic scope" value="Bacteria"/>
</dbReference>
<dbReference type="GO" id="GO:0016740">
    <property type="term" value="F:transferase activity"/>
    <property type="evidence" value="ECO:0007669"/>
    <property type="project" value="UniProtKB-KW"/>
</dbReference>
<dbReference type="RefSeq" id="WP_036795242.1">
    <property type="nucleotide sequence ID" value="NZ_JAUZMX010000001.1"/>
</dbReference>
<dbReference type="GeneID" id="29943975"/>
<dbReference type="Gene3D" id="3.90.1200.10">
    <property type="match status" value="1"/>
</dbReference>